<dbReference type="RefSeq" id="WP_221439894.1">
    <property type="nucleotide sequence ID" value="NZ_JACHGJ010000006.1"/>
</dbReference>
<comment type="caution">
    <text evidence="3">The sequence shown here is derived from an EMBL/GenBank/DDBJ whole genome shotgun (WGS) entry which is preliminary data.</text>
</comment>
<dbReference type="InterPro" id="IPR038763">
    <property type="entry name" value="DHH_sf"/>
</dbReference>
<dbReference type="Proteomes" id="UP000587760">
    <property type="component" value="Unassembled WGS sequence"/>
</dbReference>
<evidence type="ECO:0000313" key="3">
    <source>
        <dbReference type="EMBL" id="MBB6481282.1"/>
    </source>
</evidence>
<dbReference type="InterPro" id="IPR051319">
    <property type="entry name" value="Oligoribo/pAp-PDE_c-di-AMP_PDE"/>
</dbReference>
<feature type="domain" description="DDH" evidence="1">
    <location>
        <begin position="15"/>
        <end position="156"/>
    </location>
</feature>
<keyword evidence="3" id="KW-0378">Hydrolase</keyword>
<feature type="domain" description="DHHA1" evidence="2">
    <location>
        <begin position="218"/>
        <end position="303"/>
    </location>
</feature>
<evidence type="ECO:0000313" key="4">
    <source>
        <dbReference type="Proteomes" id="UP000587760"/>
    </source>
</evidence>
<dbReference type="Pfam" id="PF01368">
    <property type="entry name" value="DHH"/>
    <property type="match status" value="1"/>
</dbReference>
<evidence type="ECO:0000259" key="2">
    <source>
        <dbReference type="Pfam" id="PF02272"/>
    </source>
</evidence>
<dbReference type="GO" id="GO:0003676">
    <property type="term" value="F:nucleic acid binding"/>
    <property type="evidence" value="ECO:0007669"/>
    <property type="project" value="InterPro"/>
</dbReference>
<accession>A0A841RG08</accession>
<sequence length="315" mass="35302">MIDKLLEKLKGLNDNIYIQTHNFPDPDAVASAYGLQQLLRLKGIETRLIYDGMIQRAALINMINEMSIDIRKCSDYDLKPEDKIIIVDGCKWNTNVTDLTGEEIAVIDHHPVREPEGVGLVDIRPEVGACASIITSYYMKLEIPVPETAATVLLTGLFRDTDSLTRGVSHLDAAAYGELYKTADYDWMSTMVLNNITLEDLRFFNYVINNMTMKGRLAFCKLKDPCNQNLLGILGDFLLSIDEVRFTALFAENGDSINISFRNGTSDINAADLMKKTVRKIGTGGGHRQMAGGVIFRKEDFDEDKLFRKIASFVN</sequence>
<dbReference type="PANTHER" id="PTHR47618:SF2">
    <property type="entry name" value="CYCLIC-DI-AMP PHOSPHODIESTERASE GDPP"/>
    <property type="match status" value="1"/>
</dbReference>
<evidence type="ECO:0000259" key="1">
    <source>
        <dbReference type="Pfam" id="PF01368"/>
    </source>
</evidence>
<dbReference type="Gene3D" id="3.90.1640.10">
    <property type="entry name" value="inorganic pyrophosphatase (n-terminal core)"/>
    <property type="match status" value="1"/>
</dbReference>
<dbReference type="EMBL" id="JACHGJ010000006">
    <property type="protein sequence ID" value="MBB6481282.1"/>
    <property type="molecule type" value="Genomic_DNA"/>
</dbReference>
<keyword evidence="4" id="KW-1185">Reference proteome</keyword>
<dbReference type="InterPro" id="IPR003156">
    <property type="entry name" value="DHHA1_dom"/>
</dbReference>
<dbReference type="AlphaFoldDB" id="A0A841RG08"/>
<dbReference type="GO" id="GO:0016787">
    <property type="term" value="F:hydrolase activity"/>
    <property type="evidence" value="ECO:0007669"/>
    <property type="project" value="UniProtKB-KW"/>
</dbReference>
<name>A0A841RG08_9SPIO</name>
<dbReference type="PANTHER" id="PTHR47618">
    <property type="entry name" value="BIFUNCTIONAL OLIGORIBONUCLEASE AND PAP PHOSPHATASE NRNA"/>
    <property type="match status" value="1"/>
</dbReference>
<organism evidence="3 4">
    <name type="scientific">Spirochaeta isovalerica</name>
    <dbReference type="NCBI Taxonomy" id="150"/>
    <lineage>
        <taxon>Bacteria</taxon>
        <taxon>Pseudomonadati</taxon>
        <taxon>Spirochaetota</taxon>
        <taxon>Spirochaetia</taxon>
        <taxon>Spirochaetales</taxon>
        <taxon>Spirochaetaceae</taxon>
        <taxon>Spirochaeta</taxon>
    </lineage>
</organism>
<proteinExistence type="predicted"/>
<protein>
    <submittedName>
        <fullName evidence="3">NanoRNase/pAp phosphatase (C-di-AMP/oligoRNAs hydrolase)</fullName>
    </submittedName>
</protein>
<gene>
    <name evidence="3" type="ORF">HNR50_002962</name>
</gene>
<dbReference type="Pfam" id="PF02272">
    <property type="entry name" value="DHHA1"/>
    <property type="match status" value="1"/>
</dbReference>
<dbReference type="SUPFAM" id="SSF64182">
    <property type="entry name" value="DHH phosphoesterases"/>
    <property type="match status" value="1"/>
</dbReference>
<reference evidence="3 4" key="1">
    <citation type="submission" date="2020-08" db="EMBL/GenBank/DDBJ databases">
        <title>Genomic Encyclopedia of Type Strains, Phase IV (KMG-IV): sequencing the most valuable type-strain genomes for metagenomic binning, comparative biology and taxonomic classification.</title>
        <authorList>
            <person name="Goeker M."/>
        </authorList>
    </citation>
    <scope>NUCLEOTIDE SEQUENCE [LARGE SCALE GENOMIC DNA]</scope>
    <source>
        <strain evidence="3 4">DSM 2461</strain>
    </source>
</reference>
<dbReference type="Gene3D" id="3.10.310.30">
    <property type="match status" value="1"/>
</dbReference>
<dbReference type="InterPro" id="IPR001667">
    <property type="entry name" value="DDH_dom"/>
</dbReference>